<keyword evidence="4" id="KW-1185">Reference proteome</keyword>
<proteinExistence type="predicted"/>
<reference evidence="2 4" key="1">
    <citation type="submission" date="2015-11" db="EMBL/GenBank/DDBJ databases">
        <authorList>
            <person name="Zhang Y."/>
            <person name="Guo Z."/>
        </authorList>
    </citation>
    <scope>NUCLEOTIDE SEQUENCE [LARGE SCALE GENOMIC DNA]</scope>
    <source>
        <strain evidence="2 4">YFY001</strain>
    </source>
</reference>
<dbReference type="AlphaFoldDB" id="A0A1L3MIW7"/>
<dbReference type="Proteomes" id="UP000182938">
    <property type="component" value="Chromosome"/>
</dbReference>
<evidence type="ECO:0000313" key="3">
    <source>
        <dbReference type="EMBL" id="QOK22201.1"/>
    </source>
</evidence>
<dbReference type="RefSeq" id="WP_072625414.1">
    <property type="nucleotide sequence ID" value="NZ_CP013290.1"/>
</dbReference>
<evidence type="ECO:0000313" key="5">
    <source>
        <dbReference type="Proteomes" id="UP000593998"/>
    </source>
</evidence>
<protein>
    <submittedName>
        <fullName evidence="3">DUF4185 domain-containing protein</fullName>
    </submittedName>
</protein>
<evidence type="ECO:0000313" key="4">
    <source>
        <dbReference type="Proteomes" id="UP000182938"/>
    </source>
</evidence>
<dbReference type="EMBL" id="CP013290">
    <property type="protein sequence ID" value="APH02261.1"/>
    <property type="molecule type" value="Genomic_DNA"/>
</dbReference>
<dbReference type="EMBL" id="CP062789">
    <property type="protein sequence ID" value="QOK22201.1"/>
    <property type="molecule type" value="Genomic_DNA"/>
</dbReference>
<accession>A0A1L3MIW7</accession>
<evidence type="ECO:0000256" key="1">
    <source>
        <dbReference type="SAM" id="MobiDB-lite"/>
    </source>
</evidence>
<sequence>MTRFLVSLLAGVLVIAGAWVGWTRPGSVDELIARTADRAVEPSGAPIGMGHEPRGSRTARPGAPVTPPPAAGSPLRPARGAAIDPRGTDPGRSCSVPAPTDARGMDALFAQLDGEPRLQGGDHGGSVRLADGRTMFVFGDTIRDTDVVSPFMVRNSVLVANGGCLRAMRAGDDGAVIPDEGDTGYWPMSLRARAVPGGTRVEVITAAVRDLGGRDFETVGSGLATFDVPTNRMPKLVSHEPLTPTTADPTVPTWGAAMWESGSWTYVFGTASNADKTTDGWALHVARVPSSHLADPSRWQYWDGSGWVSGRPDDQPAQAGRLIGPDDGVSHVLGVVEDDGSWYAISKEGDFTGDSLTVWKSPTVTGPWTAHPVRDLESTSRTLRYTPLPHPDLRMGSGKLLVSWSESPTTSGPYHRDPSLYRPRFTEVDLP</sequence>
<reference evidence="3 5" key="2">
    <citation type="submission" date="2020-10" db="EMBL/GenBank/DDBJ databases">
        <title>Janibacter indicus TT2 genome sequence.</title>
        <authorList>
            <person name="Lee K."/>
            <person name="Ganzorig M."/>
        </authorList>
    </citation>
    <scope>NUCLEOTIDE SEQUENCE [LARGE SCALE GENOMIC DNA]</scope>
    <source>
        <strain evidence="3 5">TT2</strain>
    </source>
</reference>
<dbReference type="Proteomes" id="UP000593998">
    <property type="component" value="Chromosome"/>
</dbReference>
<evidence type="ECO:0000313" key="2">
    <source>
        <dbReference type="EMBL" id="APH02261.1"/>
    </source>
</evidence>
<gene>
    <name evidence="2" type="ORF">ASJ30_12565</name>
    <name evidence="3" type="ORF">IGS73_14025</name>
</gene>
<name>A0A1L3MIW7_9MICO</name>
<dbReference type="KEGG" id="jte:ASJ30_12565"/>
<feature type="region of interest" description="Disordered" evidence="1">
    <location>
        <begin position="41"/>
        <end position="95"/>
    </location>
</feature>
<organism evidence="2 4">
    <name type="scientific">Janibacter indicus</name>
    <dbReference type="NCBI Taxonomy" id="857417"/>
    <lineage>
        <taxon>Bacteria</taxon>
        <taxon>Bacillati</taxon>
        <taxon>Actinomycetota</taxon>
        <taxon>Actinomycetes</taxon>
        <taxon>Micrococcales</taxon>
        <taxon>Intrasporangiaceae</taxon>
        <taxon>Janibacter</taxon>
    </lineage>
</organism>